<organism evidence="1 2">
    <name type="scientific">Desulforamulus aquiferis</name>
    <dbReference type="NCBI Taxonomy" id="1397668"/>
    <lineage>
        <taxon>Bacteria</taxon>
        <taxon>Bacillati</taxon>
        <taxon>Bacillota</taxon>
        <taxon>Clostridia</taxon>
        <taxon>Eubacteriales</taxon>
        <taxon>Peptococcaceae</taxon>
        <taxon>Desulforamulus</taxon>
    </lineage>
</organism>
<reference evidence="1" key="1">
    <citation type="journal article" date="2023" name="J. Hazard. Mater.">
        <title>Anaerobic biodegradation of pyrene and benzo[a]pyrene by a new sulfate-reducing Desulforamulus aquiferis strain DSA.</title>
        <authorList>
            <person name="Zhang Z."/>
            <person name="Sun J."/>
            <person name="Gong X."/>
            <person name="Wang C."/>
            <person name="Wang H."/>
        </authorList>
    </citation>
    <scope>NUCLEOTIDE SEQUENCE</scope>
    <source>
        <strain evidence="1">DSA</strain>
    </source>
</reference>
<dbReference type="EMBL" id="JARPTC010000007">
    <property type="protein sequence ID" value="MDO7786744.1"/>
    <property type="molecule type" value="Genomic_DNA"/>
</dbReference>
<dbReference type="Gene3D" id="3.40.1620.10">
    <property type="entry name" value="YefM-like domain"/>
    <property type="match status" value="1"/>
</dbReference>
<evidence type="ECO:0000313" key="2">
    <source>
        <dbReference type="Proteomes" id="UP001172911"/>
    </source>
</evidence>
<dbReference type="Gene3D" id="3.30.160.620">
    <property type="match status" value="1"/>
</dbReference>
<dbReference type="InterPro" id="IPR035424">
    <property type="entry name" value="Antitoxin_RelB"/>
</dbReference>
<reference evidence="1" key="2">
    <citation type="submission" date="2023-03" db="EMBL/GenBank/DDBJ databases">
        <authorList>
            <person name="Zhang Z."/>
        </authorList>
    </citation>
    <scope>NUCLEOTIDE SEQUENCE</scope>
    <source>
        <strain evidence="1">DSA</strain>
    </source>
</reference>
<protein>
    <submittedName>
        <fullName evidence="1">Uncharacterized protein</fullName>
    </submittedName>
</protein>
<dbReference type="AlphaFoldDB" id="A0AAW7ZBZ7"/>
<proteinExistence type="predicted"/>
<dbReference type="Proteomes" id="UP001172911">
    <property type="component" value="Unassembled WGS sequence"/>
</dbReference>
<comment type="caution">
    <text evidence="1">The sequence shown here is derived from an EMBL/GenBank/DDBJ whole genome shotgun (WGS) entry which is preliminary data.</text>
</comment>
<keyword evidence="2" id="KW-1185">Reference proteome</keyword>
<name>A0AAW7ZBZ7_9FIRM</name>
<gene>
    <name evidence="1" type="ORF">P6N53_05850</name>
</gene>
<dbReference type="RefSeq" id="WP_304541837.1">
    <property type="nucleotide sequence ID" value="NZ_JARPTC010000007.1"/>
</dbReference>
<dbReference type="Pfam" id="PF12910">
    <property type="entry name" value="PHD_like"/>
    <property type="match status" value="1"/>
</dbReference>
<accession>A0AAW7ZBZ7</accession>
<evidence type="ECO:0000313" key="1">
    <source>
        <dbReference type="EMBL" id="MDO7786744.1"/>
    </source>
</evidence>
<sequence length="139" mass="16418">MLMQEVLNATDVRKDWGRFIDTVVREKPQMVKRNRDYFISFSLQQARLLLKDHHFNAQFLQEEDGSITATLTNFDFVVNTKDRETAIKALAEELVEYAKEYYDEFQLYFYSLNRQSHFPYVLAVLMQENLDGVIGLIHA</sequence>